<dbReference type="PANTHER" id="PTHR43130">
    <property type="entry name" value="ARAC-FAMILY TRANSCRIPTIONAL REGULATOR"/>
    <property type="match status" value="1"/>
</dbReference>
<evidence type="ECO:0000256" key="1">
    <source>
        <dbReference type="ARBA" id="ARBA00023015"/>
    </source>
</evidence>
<dbReference type="PROSITE" id="PS01124">
    <property type="entry name" value="HTH_ARAC_FAMILY_2"/>
    <property type="match status" value="1"/>
</dbReference>
<gene>
    <name evidence="4" type="ORF">ACFOW6_08185</name>
</gene>
<dbReference type="EMBL" id="JBHSCW010000003">
    <property type="protein sequence ID" value="MFC4351515.1"/>
    <property type="molecule type" value="Genomic_DNA"/>
</dbReference>
<accession>A0ABV8UJY1</accession>
<keyword evidence="2" id="KW-0804">Transcription</keyword>
<dbReference type="InterPro" id="IPR052158">
    <property type="entry name" value="INH-QAR"/>
</dbReference>
<organism evidence="4 5">
    <name type="scientific">Fodinicurvata halophila</name>
    <dbReference type="NCBI Taxonomy" id="1419723"/>
    <lineage>
        <taxon>Bacteria</taxon>
        <taxon>Pseudomonadati</taxon>
        <taxon>Pseudomonadota</taxon>
        <taxon>Alphaproteobacteria</taxon>
        <taxon>Rhodospirillales</taxon>
        <taxon>Rhodovibrionaceae</taxon>
        <taxon>Fodinicurvata</taxon>
    </lineage>
</organism>
<dbReference type="Proteomes" id="UP001595799">
    <property type="component" value="Unassembled WGS sequence"/>
</dbReference>
<dbReference type="PANTHER" id="PTHR43130:SF3">
    <property type="entry name" value="HTH-TYPE TRANSCRIPTIONAL REGULATOR RV1931C"/>
    <property type="match status" value="1"/>
</dbReference>
<sequence length="357" mass="39732">MDRNRALVPLFDMHARKALPPLSVSLLALPETTPAVLYNLYEVFLSVGVAWSELTGEESTARRIVPRIVSRTRAPFPSAIGLPVTPQASLREVGQSDLVMVTDLTLPPGETPCARWPEEAAWIREQFEGGALVSSVCTGSLFLAEAGLLDDQPATTHWSAIGVFREHYPQVQLAAERILCPAGPEHRIVTGGGAAAWEDQALYLIARFCGEAEARHIAKIFLLGDRSDGQLSYAVMARPSQHADAIIAECQAWIAEHYDKPHPVRHMIERSGLTERTFKRRFRAATGYTPVEYVQALRVEEAKQLLETEDLSTEAVAHAVGYEDPVFFRHLFKRRTGTTPARYRQRFQRLVPRKDAG</sequence>
<keyword evidence="1" id="KW-0805">Transcription regulation</keyword>
<evidence type="ECO:0000259" key="3">
    <source>
        <dbReference type="PROSITE" id="PS01124"/>
    </source>
</evidence>
<dbReference type="Pfam" id="PF12833">
    <property type="entry name" value="HTH_18"/>
    <property type="match status" value="1"/>
</dbReference>
<dbReference type="CDD" id="cd03138">
    <property type="entry name" value="GATase1_AraC_2"/>
    <property type="match status" value="1"/>
</dbReference>
<name>A0ABV8UJY1_9PROT</name>
<evidence type="ECO:0000256" key="2">
    <source>
        <dbReference type="ARBA" id="ARBA00023163"/>
    </source>
</evidence>
<dbReference type="SMART" id="SM00342">
    <property type="entry name" value="HTH_ARAC"/>
    <property type="match status" value="1"/>
</dbReference>
<comment type="caution">
    <text evidence="4">The sequence shown here is derived from an EMBL/GenBank/DDBJ whole genome shotgun (WGS) entry which is preliminary data.</text>
</comment>
<dbReference type="InterPro" id="IPR009057">
    <property type="entry name" value="Homeodomain-like_sf"/>
</dbReference>
<dbReference type="SUPFAM" id="SSF46689">
    <property type="entry name" value="Homeodomain-like"/>
    <property type="match status" value="2"/>
</dbReference>
<dbReference type="InterPro" id="IPR029062">
    <property type="entry name" value="Class_I_gatase-like"/>
</dbReference>
<dbReference type="SUPFAM" id="SSF52317">
    <property type="entry name" value="Class I glutamine amidotransferase-like"/>
    <property type="match status" value="1"/>
</dbReference>
<dbReference type="Gene3D" id="1.10.10.60">
    <property type="entry name" value="Homeodomain-like"/>
    <property type="match status" value="2"/>
</dbReference>
<dbReference type="InterPro" id="IPR018060">
    <property type="entry name" value="HTH_AraC"/>
</dbReference>
<evidence type="ECO:0000313" key="4">
    <source>
        <dbReference type="EMBL" id="MFC4351515.1"/>
    </source>
</evidence>
<dbReference type="RefSeq" id="WP_382421844.1">
    <property type="nucleotide sequence ID" value="NZ_JBHSCW010000003.1"/>
</dbReference>
<evidence type="ECO:0000313" key="5">
    <source>
        <dbReference type="Proteomes" id="UP001595799"/>
    </source>
</evidence>
<proteinExistence type="predicted"/>
<dbReference type="Pfam" id="PF01965">
    <property type="entry name" value="DJ-1_PfpI"/>
    <property type="match status" value="1"/>
</dbReference>
<protein>
    <submittedName>
        <fullName evidence="4">GlxA family transcriptional regulator</fullName>
    </submittedName>
</protein>
<dbReference type="InterPro" id="IPR002818">
    <property type="entry name" value="DJ-1/PfpI"/>
</dbReference>
<dbReference type="Gene3D" id="3.40.50.880">
    <property type="match status" value="1"/>
</dbReference>
<reference evidence="5" key="1">
    <citation type="journal article" date="2019" name="Int. J. Syst. Evol. Microbiol.">
        <title>The Global Catalogue of Microorganisms (GCM) 10K type strain sequencing project: providing services to taxonomists for standard genome sequencing and annotation.</title>
        <authorList>
            <consortium name="The Broad Institute Genomics Platform"/>
            <consortium name="The Broad Institute Genome Sequencing Center for Infectious Disease"/>
            <person name="Wu L."/>
            <person name="Ma J."/>
        </authorList>
    </citation>
    <scope>NUCLEOTIDE SEQUENCE [LARGE SCALE GENOMIC DNA]</scope>
    <source>
        <strain evidence="5">CECT 8472</strain>
    </source>
</reference>
<feature type="domain" description="HTH araC/xylS-type" evidence="3">
    <location>
        <begin position="248"/>
        <end position="346"/>
    </location>
</feature>
<keyword evidence="5" id="KW-1185">Reference proteome</keyword>